<dbReference type="Proteomes" id="UP000199345">
    <property type="component" value="Unassembled WGS sequence"/>
</dbReference>
<gene>
    <name evidence="1" type="ORF">SAMN05216326_13312</name>
</gene>
<evidence type="ECO:0000313" key="2">
    <source>
        <dbReference type="Proteomes" id="UP000199345"/>
    </source>
</evidence>
<accession>A0A1I0F5K7</accession>
<keyword evidence="2" id="KW-1185">Reference proteome</keyword>
<evidence type="ECO:0000313" key="1">
    <source>
        <dbReference type="EMBL" id="SET52516.1"/>
    </source>
</evidence>
<reference evidence="2" key="1">
    <citation type="submission" date="2016-10" db="EMBL/GenBank/DDBJ databases">
        <authorList>
            <person name="Varghese N."/>
            <person name="Submissions S."/>
        </authorList>
    </citation>
    <scope>NUCLEOTIDE SEQUENCE [LARGE SCALE GENOMIC DNA]</scope>
    <source>
        <strain evidence="2">Nm71</strain>
    </source>
</reference>
<dbReference type="RefSeq" id="WP_090660898.1">
    <property type="nucleotide sequence ID" value="NZ_FOIA01000033.1"/>
</dbReference>
<dbReference type="EMBL" id="FOIA01000033">
    <property type="protein sequence ID" value="SET52516.1"/>
    <property type="molecule type" value="Genomic_DNA"/>
</dbReference>
<dbReference type="AlphaFoldDB" id="A0A1I0F5K7"/>
<dbReference type="OrthoDB" id="5180013at2"/>
<sequence>MRQHVFVVMPFGKKEGIDFNAVYLDLIKPALLQAAVAPFRADEEILPGDIRADMFQELLMAV</sequence>
<proteinExistence type="predicted"/>
<organism evidence="1 2">
    <name type="scientific">Nitrosomonas marina</name>
    <dbReference type="NCBI Taxonomy" id="917"/>
    <lineage>
        <taxon>Bacteria</taxon>
        <taxon>Pseudomonadati</taxon>
        <taxon>Pseudomonadota</taxon>
        <taxon>Betaproteobacteria</taxon>
        <taxon>Nitrosomonadales</taxon>
        <taxon>Nitrosomonadaceae</taxon>
        <taxon>Nitrosomonas</taxon>
    </lineage>
</organism>
<name>A0A1I0F5K7_9PROT</name>
<protein>
    <submittedName>
        <fullName evidence="1">Uncharacterized protein</fullName>
    </submittedName>
</protein>